<comment type="caution">
    <text evidence="1">The sequence shown here is derived from an EMBL/GenBank/DDBJ whole genome shotgun (WGS) entry which is preliminary data.</text>
</comment>
<protein>
    <submittedName>
        <fullName evidence="1">Uncharacterized protein</fullName>
    </submittedName>
</protein>
<gene>
    <name evidence="1" type="ORF">ACFQ3Q_11090</name>
</gene>
<dbReference type="RefSeq" id="WP_380745807.1">
    <property type="nucleotide sequence ID" value="NZ_JBHTLI010000002.1"/>
</dbReference>
<accession>A0ABW3NUC5</accession>
<organism evidence="1 2">
    <name type="scientific">Salegentibacter chungangensis</name>
    <dbReference type="NCBI Taxonomy" id="1335724"/>
    <lineage>
        <taxon>Bacteria</taxon>
        <taxon>Pseudomonadati</taxon>
        <taxon>Bacteroidota</taxon>
        <taxon>Flavobacteriia</taxon>
        <taxon>Flavobacteriales</taxon>
        <taxon>Flavobacteriaceae</taxon>
        <taxon>Salegentibacter</taxon>
    </lineage>
</organism>
<evidence type="ECO:0000313" key="2">
    <source>
        <dbReference type="Proteomes" id="UP001597131"/>
    </source>
</evidence>
<dbReference type="EMBL" id="JBHTLI010000002">
    <property type="protein sequence ID" value="MFD1096296.1"/>
    <property type="molecule type" value="Genomic_DNA"/>
</dbReference>
<reference evidence="2" key="1">
    <citation type="journal article" date="2019" name="Int. J. Syst. Evol. Microbiol.">
        <title>The Global Catalogue of Microorganisms (GCM) 10K type strain sequencing project: providing services to taxonomists for standard genome sequencing and annotation.</title>
        <authorList>
            <consortium name="The Broad Institute Genomics Platform"/>
            <consortium name="The Broad Institute Genome Sequencing Center for Infectious Disease"/>
            <person name="Wu L."/>
            <person name="Ma J."/>
        </authorList>
    </citation>
    <scope>NUCLEOTIDE SEQUENCE [LARGE SCALE GENOMIC DNA]</scope>
    <source>
        <strain evidence="2">CCUG 64793</strain>
    </source>
</reference>
<keyword evidence="2" id="KW-1185">Reference proteome</keyword>
<dbReference type="Proteomes" id="UP001597131">
    <property type="component" value="Unassembled WGS sequence"/>
</dbReference>
<name>A0ABW3NUC5_9FLAO</name>
<sequence>MNAFVMDKSSDNGKSIEVLKTETEGWKKELFFTSEEIQFFEVYLTADIFESNQPNIFERLSKLSDGIESIKSDIQELNIALHNHTYEIDGMMECDDISCDAFYYGQHTRLGNQIENLLSEYQVLKSEIINYTMGILKKDNKN</sequence>
<proteinExistence type="predicted"/>
<evidence type="ECO:0000313" key="1">
    <source>
        <dbReference type="EMBL" id="MFD1096296.1"/>
    </source>
</evidence>